<sequence>MNFVFNFVVLLFRLSFHRYAIGASLNAAFKLRNWFSLCLIIERYFDESDFFHKLNISFVKDVV</sequence>
<protein>
    <submittedName>
        <fullName evidence="2">Secreted protein</fullName>
    </submittedName>
</protein>
<evidence type="ECO:0000256" key="1">
    <source>
        <dbReference type="SAM" id="SignalP"/>
    </source>
</evidence>
<name>A0A183KBU1_9TREM</name>
<keyword evidence="1" id="KW-0732">Signal</keyword>
<feature type="signal peptide" evidence="1">
    <location>
        <begin position="1"/>
        <end position="22"/>
    </location>
</feature>
<evidence type="ECO:0000313" key="2">
    <source>
        <dbReference type="WBParaSite" id="SCUD_0001248201-mRNA-1"/>
    </source>
</evidence>
<dbReference type="WBParaSite" id="SCUD_0001248201-mRNA-1">
    <property type="protein sequence ID" value="SCUD_0001248201-mRNA-1"/>
    <property type="gene ID" value="SCUD_0001248201"/>
</dbReference>
<proteinExistence type="predicted"/>
<accession>A0A183KBU1</accession>
<reference evidence="2" key="1">
    <citation type="submission" date="2016-06" db="UniProtKB">
        <authorList>
            <consortium name="WormBaseParasite"/>
        </authorList>
    </citation>
    <scope>IDENTIFICATION</scope>
</reference>
<feature type="chain" id="PRO_5008151559" evidence="1">
    <location>
        <begin position="23"/>
        <end position="63"/>
    </location>
</feature>
<organism evidence="2">
    <name type="scientific">Schistosoma curassoni</name>
    <dbReference type="NCBI Taxonomy" id="6186"/>
    <lineage>
        <taxon>Eukaryota</taxon>
        <taxon>Metazoa</taxon>
        <taxon>Spiralia</taxon>
        <taxon>Lophotrochozoa</taxon>
        <taxon>Platyhelminthes</taxon>
        <taxon>Trematoda</taxon>
        <taxon>Digenea</taxon>
        <taxon>Strigeidida</taxon>
        <taxon>Schistosomatoidea</taxon>
        <taxon>Schistosomatidae</taxon>
        <taxon>Schistosoma</taxon>
    </lineage>
</organism>
<dbReference type="AlphaFoldDB" id="A0A183KBU1"/>